<feature type="region of interest" description="Disordered" evidence="1">
    <location>
        <begin position="95"/>
        <end position="122"/>
    </location>
</feature>
<organism evidence="2 3">
    <name type="scientific">Rhizobium mesoamericanum STM3625</name>
    <dbReference type="NCBI Taxonomy" id="1211777"/>
    <lineage>
        <taxon>Bacteria</taxon>
        <taxon>Pseudomonadati</taxon>
        <taxon>Pseudomonadota</taxon>
        <taxon>Alphaproteobacteria</taxon>
        <taxon>Hyphomicrobiales</taxon>
        <taxon>Rhizobiaceae</taxon>
        <taxon>Rhizobium/Agrobacterium group</taxon>
        <taxon>Rhizobium</taxon>
    </lineage>
</organism>
<dbReference type="HOGENOM" id="CLU_2024883_0_0_5"/>
<keyword evidence="3" id="KW-1185">Reference proteome</keyword>
<accession>K0PXR7</accession>
<dbReference type="EMBL" id="CANI01000039">
    <property type="protein sequence ID" value="CCM78658.1"/>
    <property type="molecule type" value="Genomic_DNA"/>
</dbReference>
<proteinExistence type="predicted"/>
<dbReference type="Proteomes" id="UP000009319">
    <property type="component" value="Unassembled WGS sequence"/>
</dbReference>
<dbReference type="RefSeq" id="WP_007537815.1">
    <property type="nucleotide sequence ID" value="NZ_HF536773.1"/>
</dbReference>
<name>K0PXR7_9HYPH</name>
<dbReference type="STRING" id="1211777.BN77_p11346"/>
<sequence length="122" mass="12924">MNSLNRNFHAYLHTNDPRMAAVSAYVKAYAEFEAENGPDAIPTEPAFSDEALRDALSGFTKDGVVTDAALARAKDILGVGPAVGKIDQIRDTLPVEEPVSDADSSAPVEDETPPTTAIVVQP</sequence>
<dbReference type="eggNOG" id="ENOG503412T">
    <property type="taxonomic scope" value="Bacteria"/>
</dbReference>
<evidence type="ECO:0000313" key="3">
    <source>
        <dbReference type="Proteomes" id="UP000009319"/>
    </source>
</evidence>
<dbReference type="AlphaFoldDB" id="K0PXR7"/>
<gene>
    <name evidence="2" type="ORF">BN77_p11346</name>
</gene>
<evidence type="ECO:0000313" key="2">
    <source>
        <dbReference type="EMBL" id="CCM78658.1"/>
    </source>
</evidence>
<protein>
    <submittedName>
        <fullName evidence="2">Uncharacterized protein</fullName>
    </submittedName>
</protein>
<comment type="caution">
    <text evidence="2">The sequence shown here is derived from an EMBL/GenBank/DDBJ whole genome shotgun (WGS) entry which is preliminary data.</text>
</comment>
<reference evidence="2 3" key="1">
    <citation type="journal article" date="2013" name="Genome Announc.">
        <title>Draft Genome Sequence of Rhizobium mesoamericanum STM3625, a Nitrogen-Fixing Symbiont of Mimosa pudica Isolated in French Guiana (South America).</title>
        <authorList>
            <person name="Moulin L."/>
            <person name="Mornico D."/>
            <person name="Melkonian R."/>
            <person name="Klonowska A."/>
        </authorList>
    </citation>
    <scope>NUCLEOTIDE SEQUENCE [LARGE SCALE GENOMIC DNA]</scope>
    <source>
        <strain evidence="2 3">STM3625</strain>
    </source>
</reference>
<evidence type="ECO:0000256" key="1">
    <source>
        <dbReference type="SAM" id="MobiDB-lite"/>
    </source>
</evidence>